<comment type="subcellular location">
    <subcellularLocation>
        <location evidence="12">Endomembrane system</location>
        <topology evidence="12">Single-pass membrane protein</topology>
    </subcellularLocation>
    <subcellularLocation>
        <location evidence="1">Membrane</location>
        <topology evidence="1">Single-pass type II membrane protein</topology>
    </subcellularLocation>
</comment>
<evidence type="ECO:0000256" key="10">
    <source>
        <dbReference type="ARBA" id="ARBA00023136"/>
    </source>
</evidence>
<feature type="domain" description="Peptidase S9 prolyl oligopeptidase catalytic" evidence="16">
    <location>
        <begin position="728"/>
        <end position="935"/>
    </location>
</feature>
<keyword evidence="19" id="KW-1185">Reference proteome</keyword>
<dbReference type="GO" id="GO:0008239">
    <property type="term" value="F:dipeptidyl-peptidase activity"/>
    <property type="evidence" value="ECO:0007669"/>
    <property type="project" value="TreeGrafter"/>
</dbReference>
<evidence type="ECO:0000256" key="6">
    <source>
        <dbReference type="ARBA" id="ARBA00022801"/>
    </source>
</evidence>
<feature type="transmembrane region" description="Helical" evidence="15">
    <location>
        <begin position="140"/>
        <end position="161"/>
    </location>
</feature>
<dbReference type="OMA" id="DIDEERC"/>
<feature type="compositionally biased region" description="Polar residues" evidence="14">
    <location>
        <begin position="98"/>
        <end position="107"/>
    </location>
</feature>
<dbReference type="InterPro" id="IPR029058">
    <property type="entry name" value="AB_hydrolase_fold"/>
</dbReference>
<reference evidence="18 19" key="1">
    <citation type="journal article" date="2018" name="Nat. Ecol. Evol.">
        <title>Genomic signatures of mitonuclear coevolution across populations of Tigriopus californicus.</title>
        <authorList>
            <person name="Barreto F.S."/>
            <person name="Watson E.T."/>
            <person name="Lima T.G."/>
            <person name="Willett C.S."/>
            <person name="Edmands S."/>
            <person name="Li W."/>
            <person name="Burton R.S."/>
        </authorList>
    </citation>
    <scope>NUCLEOTIDE SEQUENCE [LARGE SCALE GENOMIC DNA]</scope>
    <source>
        <strain evidence="18 19">San Diego</strain>
    </source>
</reference>
<evidence type="ECO:0000256" key="15">
    <source>
        <dbReference type="SAM" id="Phobius"/>
    </source>
</evidence>
<evidence type="ECO:0000259" key="16">
    <source>
        <dbReference type="Pfam" id="PF00326"/>
    </source>
</evidence>
<keyword evidence="3" id="KW-0031">Aminopeptidase</keyword>
<dbReference type="Pfam" id="PF00326">
    <property type="entry name" value="Peptidase_S9"/>
    <property type="match status" value="1"/>
</dbReference>
<comment type="caution">
    <text evidence="18">The sequence shown here is derived from an EMBL/GenBank/DDBJ whole genome shotgun (WGS) entry which is preliminary data.</text>
</comment>
<keyword evidence="4" id="KW-0645">Protease</keyword>
<evidence type="ECO:0000256" key="5">
    <source>
        <dbReference type="ARBA" id="ARBA00022692"/>
    </source>
</evidence>
<dbReference type="FunFam" id="3.40.50.1820:FF:000003">
    <property type="entry name" value="Dipeptidyl peptidase 4"/>
    <property type="match status" value="1"/>
</dbReference>
<evidence type="ECO:0000256" key="14">
    <source>
        <dbReference type="SAM" id="MobiDB-lite"/>
    </source>
</evidence>
<keyword evidence="8" id="KW-0735">Signal-anchor</keyword>
<dbReference type="Gene3D" id="3.40.50.1820">
    <property type="entry name" value="alpha/beta hydrolase"/>
    <property type="match status" value="1"/>
</dbReference>
<name>A0A553N884_TIGCA</name>
<dbReference type="GO" id="GO:0006508">
    <property type="term" value="P:proteolysis"/>
    <property type="evidence" value="ECO:0007669"/>
    <property type="project" value="UniProtKB-KW"/>
</dbReference>
<proteinExistence type="inferred from homology"/>
<evidence type="ECO:0000256" key="11">
    <source>
        <dbReference type="ARBA" id="ARBA00023180"/>
    </source>
</evidence>
<dbReference type="AlphaFoldDB" id="A0A553N884"/>
<dbReference type="GO" id="GO:0004177">
    <property type="term" value="F:aminopeptidase activity"/>
    <property type="evidence" value="ECO:0007669"/>
    <property type="project" value="UniProtKB-KW"/>
</dbReference>
<evidence type="ECO:0000256" key="8">
    <source>
        <dbReference type="ARBA" id="ARBA00022968"/>
    </source>
</evidence>
<keyword evidence="10 15" id="KW-0472">Membrane</keyword>
<feature type="compositionally biased region" description="Basic and acidic residues" evidence="14">
    <location>
        <begin position="65"/>
        <end position="97"/>
    </location>
</feature>
<evidence type="ECO:0000313" key="18">
    <source>
        <dbReference type="EMBL" id="TRY61638.1"/>
    </source>
</evidence>
<dbReference type="GO" id="GO:0012505">
    <property type="term" value="C:endomembrane system"/>
    <property type="evidence" value="ECO:0007669"/>
    <property type="project" value="UniProtKB-SubCell"/>
</dbReference>
<evidence type="ECO:0000256" key="2">
    <source>
        <dbReference type="ARBA" id="ARBA00010036"/>
    </source>
</evidence>
<feature type="domain" description="Dipeptidylpeptidase IV N-terminal" evidence="17">
    <location>
        <begin position="239"/>
        <end position="643"/>
    </location>
</feature>
<keyword evidence="7" id="KW-0720">Serine protease</keyword>
<protein>
    <recommendedName>
        <fullName evidence="13">Venom dipeptidyl peptidase 4</fullName>
    </recommendedName>
</protein>
<evidence type="ECO:0000256" key="12">
    <source>
        <dbReference type="ARBA" id="ARBA00037847"/>
    </source>
</evidence>
<dbReference type="InterPro" id="IPR050278">
    <property type="entry name" value="Serine_Prot_S9B/DPPIV"/>
</dbReference>
<gene>
    <name evidence="18" type="ORF">TCAL_04402</name>
</gene>
<keyword evidence="11" id="KW-0325">Glycoprotein</keyword>
<dbReference type="Gene3D" id="2.140.10.30">
    <property type="entry name" value="Dipeptidylpeptidase IV, N-terminal domain"/>
    <property type="match status" value="1"/>
</dbReference>
<comment type="similarity">
    <text evidence="2">Belongs to the peptidase S9B family. DPPIV subfamily.</text>
</comment>
<dbReference type="GO" id="GO:0005886">
    <property type="term" value="C:plasma membrane"/>
    <property type="evidence" value="ECO:0007669"/>
    <property type="project" value="TreeGrafter"/>
</dbReference>
<dbReference type="InterPro" id="IPR001375">
    <property type="entry name" value="Peptidase_S9_cat"/>
</dbReference>
<sequence>METCPRCRQFKIMCMCSSGDDEKTERERQKKHLHQLEQLKHQQYVLSNASSRSATPNASAIKSADSSRTKVKPLHEDSPSAHPTKSDPSDEKPRSSEVKSPNKVSLNQHLQKQQINAKLLQNGEVELVAATPNQRNWKGIAIALLVIGLVIALVALAVVIVTPPNPGPRIKGERVTLDLIIKDQFKPRHYNGTWVSKSELLFTDEDGGISIMDMATLKSRNFLSNSTFRQLNSRSFRISADLKFVLVPFDSKKKYRHSTLSKYAIVNVNTSSFRVVNLGAADEVPGEPLQLAEWSAKGHALAFVFKNDIYYQRDADDPKTVVRLTDDGQEGTIFNGVTDWLYEEEIFSSNKAIWFSPDGGKLVYASFNDSMVRNFNFIEYGGMSPTSLYPTSNSTGTANPQVQLHLVELDSTKTIQVAPPELIRGRDHYLASVEWITDQEFACTWLNRRQNMSVISKYSGPSYTAKEIHREVVPNNLGWIDPSTLTHKFSQNGKRMLFIEAVQEHGAGYYPQLHEKDISRQEPLYVEASSLTHGAFHVTDILGWDEPRHLVYFIANQPGSPGVRHLFQIGDNHFHKEADSPIDMELSPSLQCLTCALKNNSLYTHNDSNPLELNANFSCDFTKVDLSPEKDFYVLNCLGPRVPFSAVISLPNNNPVILLDSNTELEEVLSNTALPVSQDFEVALPGTNVPAQVRLLLPPGLRENEEFIFPLLVNVYGGPGSQDVSSRWRLEWDHFLSSQRDFVVAHIDVRGTGFSGNDFKHAVFRELGRLEVSDTLHVLKFLLNTTSYLDKSKVAVWGWSYGGYLASRLLVEDTSDLIKCTMSVAPVTDWRLYDSAYTERFMGMPEVEDNWKGYENADVSNQANRFLARKSKFFLIHGTSDENVHLQHSMLLTKTLVEQNVQFKQMIYPGERHNLQGSARHFFQSMERFLEQCLGPIPDWFSPKCVDDGECYPSQDDEEDHVHDQDY</sequence>
<evidence type="ECO:0000256" key="3">
    <source>
        <dbReference type="ARBA" id="ARBA00022438"/>
    </source>
</evidence>
<dbReference type="Proteomes" id="UP000318571">
    <property type="component" value="Chromosome 8"/>
</dbReference>
<accession>A0A553N884</accession>
<dbReference type="GO" id="GO:0008236">
    <property type="term" value="F:serine-type peptidase activity"/>
    <property type="evidence" value="ECO:0007669"/>
    <property type="project" value="UniProtKB-KW"/>
</dbReference>
<evidence type="ECO:0000256" key="7">
    <source>
        <dbReference type="ARBA" id="ARBA00022825"/>
    </source>
</evidence>
<dbReference type="InterPro" id="IPR002469">
    <property type="entry name" value="Peptidase_S9B_N"/>
</dbReference>
<dbReference type="STRING" id="6832.A0A553N884"/>
<feature type="compositionally biased region" description="Polar residues" evidence="14">
    <location>
        <begin position="44"/>
        <end position="64"/>
    </location>
</feature>
<evidence type="ECO:0000313" key="19">
    <source>
        <dbReference type="Proteomes" id="UP000318571"/>
    </source>
</evidence>
<evidence type="ECO:0000259" key="17">
    <source>
        <dbReference type="Pfam" id="PF00930"/>
    </source>
</evidence>
<dbReference type="PANTHER" id="PTHR11731:SF200">
    <property type="entry name" value="DIPEPTIDYL PEPTIDASE 10, ISOFORM B"/>
    <property type="match status" value="1"/>
</dbReference>
<feature type="region of interest" description="Disordered" evidence="14">
    <location>
        <begin position="41"/>
        <end position="107"/>
    </location>
</feature>
<dbReference type="PANTHER" id="PTHR11731">
    <property type="entry name" value="PROTEASE FAMILY S9B,C DIPEPTIDYL-PEPTIDASE IV-RELATED"/>
    <property type="match status" value="1"/>
</dbReference>
<dbReference type="Pfam" id="PF00930">
    <property type="entry name" value="DPPIV_N"/>
    <property type="match status" value="1"/>
</dbReference>
<evidence type="ECO:0000256" key="1">
    <source>
        <dbReference type="ARBA" id="ARBA00004606"/>
    </source>
</evidence>
<dbReference type="EMBL" id="VCGU01000459">
    <property type="protein sequence ID" value="TRY61638.1"/>
    <property type="molecule type" value="Genomic_DNA"/>
</dbReference>
<evidence type="ECO:0000256" key="4">
    <source>
        <dbReference type="ARBA" id="ARBA00022670"/>
    </source>
</evidence>
<keyword evidence="5 15" id="KW-0812">Transmembrane</keyword>
<organism evidence="18 19">
    <name type="scientific">Tigriopus californicus</name>
    <name type="common">Marine copepod</name>
    <dbReference type="NCBI Taxonomy" id="6832"/>
    <lineage>
        <taxon>Eukaryota</taxon>
        <taxon>Metazoa</taxon>
        <taxon>Ecdysozoa</taxon>
        <taxon>Arthropoda</taxon>
        <taxon>Crustacea</taxon>
        <taxon>Multicrustacea</taxon>
        <taxon>Hexanauplia</taxon>
        <taxon>Copepoda</taxon>
        <taxon>Harpacticoida</taxon>
        <taxon>Harpacticidae</taxon>
        <taxon>Tigriopus</taxon>
    </lineage>
</organism>
<evidence type="ECO:0000256" key="9">
    <source>
        <dbReference type="ARBA" id="ARBA00022989"/>
    </source>
</evidence>
<evidence type="ECO:0000256" key="13">
    <source>
        <dbReference type="ARBA" id="ARBA00072929"/>
    </source>
</evidence>
<keyword evidence="9 15" id="KW-1133">Transmembrane helix</keyword>
<keyword evidence="6" id="KW-0378">Hydrolase</keyword>
<dbReference type="SUPFAM" id="SSF53474">
    <property type="entry name" value="alpha/beta-Hydrolases"/>
    <property type="match status" value="1"/>
</dbReference>
<dbReference type="SUPFAM" id="SSF82171">
    <property type="entry name" value="DPP6 N-terminal domain-like"/>
    <property type="match status" value="1"/>
</dbReference>